<accession>A0A5B8A7P8</accession>
<keyword evidence="2" id="KW-1185">Reference proteome</keyword>
<dbReference type="OrthoDB" id="994689at2"/>
<dbReference type="EMBL" id="CP040896">
    <property type="protein sequence ID" value="QDA62622.1"/>
    <property type="molecule type" value="Genomic_DNA"/>
</dbReference>
<dbReference type="Proteomes" id="UP000305398">
    <property type="component" value="Chromosome"/>
</dbReference>
<evidence type="ECO:0000313" key="1">
    <source>
        <dbReference type="EMBL" id="QDA62622.1"/>
    </source>
</evidence>
<dbReference type="AlphaFoldDB" id="A0A5B8A7P8"/>
<reference evidence="1 2" key="1">
    <citation type="submission" date="2019-06" db="EMBL/GenBank/DDBJ databases">
        <authorList>
            <person name="Srinivasan S."/>
        </authorList>
    </citation>
    <scope>NUCLEOTIDE SEQUENCE [LARGE SCALE GENOMIC DNA]</scope>
    <source>
        <strain evidence="1 2">17J68-5</strain>
    </source>
</reference>
<evidence type="ECO:0000313" key="2">
    <source>
        <dbReference type="Proteomes" id="UP000305398"/>
    </source>
</evidence>
<proteinExistence type="predicted"/>
<organism evidence="1 2">
    <name type="scientific">Hymenobacter jejuensis</name>
    <dbReference type="NCBI Taxonomy" id="2502781"/>
    <lineage>
        <taxon>Bacteria</taxon>
        <taxon>Pseudomonadati</taxon>
        <taxon>Bacteroidota</taxon>
        <taxon>Cytophagia</taxon>
        <taxon>Cytophagales</taxon>
        <taxon>Hymenobacteraceae</taxon>
        <taxon>Hymenobacter</taxon>
    </lineage>
</organism>
<evidence type="ECO:0008006" key="3">
    <source>
        <dbReference type="Google" id="ProtNLM"/>
    </source>
</evidence>
<dbReference type="SUPFAM" id="SSF53474">
    <property type="entry name" value="alpha/beta-Hydrolases"/>
    <property type="match status" value="1"/>
</dbReference>
<dbReference type="KEGG" id="hyj:FHG12_16820"/>
<gene>
    <name evidence="1" type="ORF">FHG12_16820</name>
</gene>
<dbReference type="InterPro" id="IPR029058">
    <property type="entry name" value="AB_hydrolase_fold"/>
</dbReference>
<name>A0A5B8A7P8_9BACT</name>
<protein>
    <recommendedName>
        <fullName evidence="3">Alpha/beta hydrolase</fullName>
    </recommendedName>
</protein>
<sequence length="545" mass="59971">MLLLWGESATTSFGQVWQWSVPVQEVVSPETNDHPRAFLWIPPQCKQVRAVVVGQHNMLEEGVLEHPEFRAELARLGIAEVWVTPGINVVFDFQHGAGEQFEGMMQALAAASGYQELAEAPVVPIGHSALASYPWNFAAWNPGRTLAIISLKGDAPLTNLTGSGRPNPDWGSRTIDGVPALMVIGEYEWMEARMAPALTYRTQHPAAPISLLVDAGHGHFDFSDPLIEYLNLFLRKAVAQRLPIRTTIGKPGLLTPIDPTQGWLGDRWRPDAPPQAPAAAFAAYTGKVPEAFWYFDQEMAAATEQHYARMRGKQPQLLGFVQDGKSLPQTETHQQINLRFTPLADGMSFRVSSVFLDSVPAGSPNPPRWTHLPVGAPLTHAPGPVAVSRITGPVVQTGPDTWAIQFYRMGLDNPRRSNDIWLLASHPGDARFKSAVQQANLRFPLQNKEGAAQHITFPPLANVKAKRLKHSTVPLAATSDANVPVHYYVQEGPVELKGNSLIFSEVPPRAKFPVKVTVVAWQYGRGHEPKLQTATPVLQTFYITK</sequence>